<evidence type="ECO:0000313" key="2">
    <source>
        <dbReference type="Proteomes" id="UP001140096"/>
    </source>
</evidence>
<reference evidence="1" key="1">
    <citation type="submission" date="2022-07" db="EMBL/GenBank/DDBJ databases">
        <title>Phylogenomic reconstructions and comparative analyses of Kickxellomycotina fungi.</title>
        <authorList>
            <person name="Reynolds N.K."/>
            <person name="Stajich J.E."/>
            <person name="Barry K."/>
            <person name="Grigoriev I.V."/>
            <person name="Crous P."/>
            <person name="Smith M.E."/>
        </authorList>
    </citation>
    <scope>NUCLEOTIDE SEQUENCE</scope>
    <source>
        <strain evidence="1">CBS 102833</strain>
    </source>
</reference>
<proteinExistence type="predicted"/>
<protein>
    <submittedName>
        <fullName evidence="1">Uncharacterized protein</fullName>
    </submittedName>
</protein>
<name>A0ACC1KST8_9FUNG</name>
<comment type="caution">
    <text evidence="1">The sequence shown here is derived from an EMBL/GenBank/DDBJ whole genome shotgun (WGS) entry which is preliminary data.</text>
</comment>
<gene>
    <name evidence="1" type="ORF">H4S07_006667</name>
</gene>
<sequence>MKVISLFFAGCLLCVASVGATPTPTTDVKPGKELYQGAHLPPGLRSRRRAMHRRDIPYGGYLTFGNLPMQTNVPVPRKEEVAAAENSRHGLLGLLDLDLDLHL</sequence>
<dbReference type="EMBL" id="JANBUP010004149">
    <property type="protein sequence ID" value="KAJ2794751.1"/>
    <property type="molecule type" value="Genomic_DNA"/>
</dbReference>
<evidence type="ECO:0000313" key="1">
    <source>
        <dbReference type="EMBL" id="KAJ2794751.1"/>
    </source>
</evidence>
<organism evidence="1 2">
    <name type="scientific">Coemansia furcata</name>
    <dbReference type="NCBI Taxonomy" id="417177"/>
    <lineage>
        <taxon>Eukaryota</taxon>
        <taxon>Fungi</taxon>
        <taxon>Fungi incertae sedis</taxon>
        <taxon>Zoopagomycota</taxon>
        <taxon>Kickxellomycotina</taxon>
        <taxon>Kickxellomycetes</taxon>
        <taxon>Kickxellales</taxon>
        <taxon>Kickxellaceae</taxon>
        <taxon>Coemansia</taxon>
    </lineage>
</organism>
<dbReference type="Proteomes" id="UP001140096">
    <property type="component" value="Unassembled WGS sequence"/>
</dbReference>
<keyword evidence="2" id="KW-1185">Reference proteome</keyword>
<accession>A0ACC1KST8</accession>